<dbReference type="RefSeq" id="XP_022310277.1">
    <property type="nucleotide sequence ID" value="XM_022454569.1"/>
</dbReference>
<dbReference type="OrthoDB" id="6119992at2759"/>
<keyword evidence="2" id="KW-1185">Reference proteome</keyword>
<proteinExistence type="predicted"/>
<dbReference type="RefSeq" id="XP_022310276.1">
    <property type="nucleotide sequence ID" value="XM_022454568.1"/>
</dbReference>
<dbReference type="KEGG" id="cvn:111115732"/>
<dbReference type="InterPro" id="IPR046906">
    <property type="entry name" value="Mab-21_HhH/H2TH-like"/>
</dbReference>
<dbReference type="InterPro" id="IPR024810">
    <property type="entry name" value="MAB21L/cGLR"/>
</dbReference>
<organism evidence="2 4">
    <name type="scientific">Crassostrea virginica</name>
    <name type="common">Eastern oyster</name>
    <dbReference type="NCBI Taxonomy" id="6565"/>
    <lineage>
        <taxon>Eukaryota</taxon>
        <taxon>Metazoa</taxon>
        <taxon>Spiralia</taxon>
        <taxon>Lophotrochozoa</taxon>
        <taxon>Mollusca</taxon>
        <taxon>Bivalvia</taxon>
        <taxon>Autobranchia</taxon>
        <taxon>Pteriomorphia</taxon>
        <taxon>Ostreida</taxon>
        <taxon>Ostreoidea</taxon>
        <taxon>Ostreidae</taxon>
        <taxon>Crassostrea</taxon>
    </lineage>
</organism>
<evidence type="ECO:0000313" key="3">
    <source>
        <dbReference type="RefSeq" id="XP_022310276.1"/>
    </source>
</evidence>
<dbReference type="GeneID" id="111115732"/>
<dbReference type="Proteomes" id="UP000694844">
    <property type="component" value="Chromosome 9"/>
</dbReference>
<sequence length="739" mass="85508">MSVEIIYSRTNSDQPVLSNVKQFLISDDPESSAVLSDILSLDNITNEELDLCRQWVFIYECAVRHIHNMDTFATGSRIDCSSSPGSDEDQMIQIKDTEVTTEGDGETSVSGNVLVMDTNNCAPGYTFLRTYKLSPNLQRHETKSCLESCLKFNGYVGLSSDLYIKYHMGMIADMDKYSPPSFHAGDSIRHGPCVMLSYSKHKTDSDMGIGLRCSSWPKEANEWITRKRESNWPNQALIDKIKAMPCHVLPVGYPNSENCHLEWRFAFVLPERELIWNFNDVQIQCYTVFKTLKKEILDEIAPDEINSFHLKTIVFWLSERIANWDRSFLIDHVKTCLSFLNSCIQQRHLSHYFLRSRNLFAGKLEDENTRGRLSTEILRILERTLESFVNCEWRYKYENKYLLSLRLMLQKKPQIDFHEVAREVLDTKDKKSSRNKYTHARSLSMEVTLSVMFLQTNVERLLKIAEDITDDLKDKLMGIYALKFLSIRVGMLYLVEAKKTADSAMRQKLVSEAKWCFETGLEHDVLAATMYLLNYHYQARNYKVIGKFLSEFFSRRLAVPYKGTPGLVICGNRSFLSPDMDETVCERDMANENDIAFDVVFGCDDLSCVPPALQYECALLDGRYNWFFCSINPLVYVCYIEFQVVFNLRDLEQMQLAVERLRKMVLYVENGKGNLTNTPIELHRNYNILGYCYYVLEDVVNALKWFVKSLEVCPTIGNAASYHLCILLYFLGFPNFIIH</sequence>
<dbReference type="SMART" id="SM01265">
    <property type="entry name" value="Mab-21"/>
    <property type="match status" value="1"/>
</dbReference>
<protein>
    <submittedName>
        <fullName evidence="3 4">Uncharacterized protein LOC111115732</fullName>
    </submittedName>
</protein>
<dbReference type="PANTHER" id="PTHR10656:SF69">
    <property type="entry name" value="MAB-21-LIKE HHH_H2TH-LIKE DOMAIN-CONTAINING PROTEIN"/>
    <property type="match status" value="1"/>
</dbReference>
<gene>
    <name evidence="3 4" type="primary">LOC111115732</name>
</gene>
<evidence type="ECO:0000313" key="4">
    <source>
        <dbReference type="RefSeq" id="XP_022310277.1"/>
    </source>
</evidence>
<reference evidence="3 4" key="1">
    <citation type="submission" date="2025-04" db="UniProtKB">
        <authorList>
            <consortium name="RefSeq"/>
        </authorList>
    </citation>
    <scope>IDENTIFICATION</scope>
    <source>
        <tissue evidence="3 4">Whole sample</tissue>
    </source>
</reference>
<accession>A0A8B8C3L8</accession>
<dbReference type="AlphaFoldDB" id="A0A8B8C3L8"/>
<dbReference type="Pfam" id="PF20266">
    <property type="entry name" value="Mab-21_C"/>
    <property type="match status" value="1"/>
</dbReference>
<dbReference type="PANTHER" id="PTHR10656">
    <property type="entry name" value="CELL FATE DETERMINING PROTEIN MAB21-RELATED"/>
    <property type="match status" value="1"/>
</dbReference>
<evidence type="ECO:0000259" key="1">
    <source>
        <dbReference type="Pfam" id="PF20266"/>
    </source>
</evidence>
<name>A0A8B8C3L8_CRAVI</name>
<feature type="domain" description="Mab-21-like HhH/H2TH-like" evidence="1">
    <location>
        <begin position="284"/>
        <end position="366"/>
    </location>
</feature>
<evidence type="ECO:0000313" key="2">
    <source>
        <dbReference type="Proteomes" id="UP000694844"/>
    </source>
</evidence>
<dbReference type="Gene3D" id="1.10.1410.40">
    <property type="match status" value="1"/>
</dbReference>